<dbReference type="InterPro" id="IPR001789">
    <property type="entry name" value="Sig_transdc_resp-reg_receiver"/>
</dbReference>
<dbReference type="SMART" id="SM00388">
    <property type="entry name" value="HisKA"/>
    <property type="match status" value="1"/>
</dbReference>
<name>A0A3D8Y9Z6_9BACT</name>
<keyword evidence="6" id="KW-0472">Membrane</keyword>
<dbReference type="PRINTS" id="PR00344">
    <property type="entry name" value="BCTRLSENSOR"/>
</dbReference>
<feature type="modified residue" description="4-aspartylphosphate" evidence="5">
    <location>
        <position position="515"/>
    </location>
</feature>
<feature type="domain" description="Response regulatory" evidence="8">
    <location>
        <begin position="466"/>
        <end position="580"/>
    </location>
</feature>
<dbReference type="Gene3D" id="1.10.287.130">
    <property type="match status" value="1"/>
</dbReference>
<proteinExistence type="predicted"/>
<feature type="domain" description="Histidine kinase" evidence="7">
    <location>
        <begin position="221"/>
        <end position="443"/>
    </location>
</feature>
<evidence type="ECO:0000256" key="3">
    <source>
        <dbReference type="ARBA" id="ARBA00022553"/>
    </source>
</evidence>
<dbReference type="GO" id="GO:0000155">
    <property type="term" value="F:phosphorelay sensor kinase activity"/>
    <property type="evidence" value="ECO:0007669"/>
    <property type="project" value="InterPro"/>
</dbReference>
<comment type="caution">
    <text evidence="9">The sequence shown here is derived from an EMBL/GenBank/DDBJ whole genome shotgun (WGS) entry which is preliminary data.</text>
</comment>
<dbReference type="Proteomes" id="UP000256373">
    <property type="component" value="Unassembled WGS sequence"/>
</dbReference>
<accession>A0A3D8Y9Z6</accession>
<dbReference type="RefSeq" id="WP_115831683.1">
    <property type="nucleotide sequence ID" value="NZ_QNUL01000011.1"/>
</dbReference>
<dbReference type="OrthoDB" id="9811889at2"/>
<feature type="transmembrane region" description="Helical" evidence="6">
    <location>
        <begin position="106"/>
        <end position="125"/>
    </location>
</feature>
<feature type="transmembrane region" description="Helical" evidence="6">
    <location>
        <begin position="83"/>
        <end position="100"/>
    </location>
</feature>
<dbReference type="PANTHER" id="PTHR45339">
    <property type="entry name" value="HYBRID SIGNAL TRANSDUCTION HISTIDINE KINASE J"/>
    <property type="match status" value="1"/>
</dbReference>
<dbReference type="AlphaFoldDB" id="A0A3D8Y9Z6"/>
<dbReference type="EC" id="2.7.13.3" evidence="2"/>
<feature type="transmembrane region" description="Helical" evidence="6">
    <location>
        <begin position="58"/>
        <end position="76"/>
    </location>
</feature>
<keyword evidence="6" id="KW-0812">Transmembrane</keyword>
<dbReference type="Gene3D" id="3.30.565.10">
    <property type="entry name" value="Histidine kinase-like ATPase, C-terminal domain"/>
    <property type="match status" value="1"/>
</dbReference>
<evidence type="ECO:0000256" key="6">
    <source>
        <dbReference type="SAM" id="Phobius"/>
    </source>
</evidence>
<dbReference type="SUPFAM" id="SSF47384">
    <property type="entry name" value="Homodimeric domain of signal transducing histidine kinase"/>
    <property type="match status" value="1"/>
</dbReference>
<dbReference type="SMART" id="SM00448">
    <property type="entry name" value="REC"/>
    <property type="match status" value="1"/>
</dbReference>
<evidence type="ECO:0000313" key="10">
    <source>
        <dbReference type="Proteomes" id="UP000256373"/>
    </source>
</evidence>
<dbReference type="InterPro" id="IPR036097">
    <property type="entry name" value="HisK_dim/P_sf"/>
</dbReference>
<evidence type="ECO:0000256" key="4">
    <source>
        <dbReference type="ARBA" id="ARBA00023012"/>
    </source>
</evidence>
<dbReference type="InterPro" id="IPR004358">
    <property type="entry name" value="Sig_transdc_His_kin-like_C"/>
</dbReference>
<keyword evidence="10" id="KW-1185">Reference proteome</keyword>
<dbReference type="EMBL" id="QNUL01000011">
    <property type="protein sequence ID" value="REA60367.1"/>
    <property type="molecule type" value="Genomic_DNA"/>
</dbReference>
<keyword evidence="3 5" id="KW-0597">Phosphoprotein</keyword>
<dbReference type="InterPro" id="IPR003594">
    <property type="entry name" value="HATPase_dom"/>
</dbReference>
<dbReference type="CDD" id="cd16922">
    <property type="entry name" value="HATPase_EvgS-ArcB-TorS-like"/>
    <property type="match status" value="1"/>
</dbReference>
<evidence type="ECO:0000259" key="7">
    <source>
        <dbReference type="PROSITE" id="PS50109"/>
    </source>
</evidence>
<dbReference type="SMART" id="SM00387">
    <property type="entry name" value="HATPase_c"/>
    <property type="match status" value="1"/>
</dbReference>
<dbReference type="PANTHER" id="PTHR45339:SF1">
    <property type="entry name" value="HYBRID SIGNAL TRANSDUCTION HISTIDINE KINASE J"/>
    <property type="match status" value="1"/>
</dbReference>
<keyword evidence="4" id="KW-0902">Two-component regulatory system</keyword>
<reference evidence="9 10" key="1">
    <citation type="submission" date="2018-07" db="EMBL/GenBank/DDBJ databases">
        <title>Dyadobacter roseus sp. nov., isolated from rose rhizosphere soil.</title>
        <authorList>
            <person name="Chen L."/>
        </authorList>
    </citation>
    <scope>NUCLEOTIDE SEQUENCE [LARGE SCALE GENOMIC DNA]</scope>
    <source>
        <strain evidence="9 10">RS19</strain>
    </source>
</reference>
<dbReference type="InterPro" id="IPR036890">
    <property type="entry name" value="HATPase_C_sf"/>
</dbReference>
<feature type="transmembrane region" description="Helical" evidence="6">
    <location>
        <begin position="28"/>
        <end position="46"/>
    </location>
</feature>
<evidence type="ECO:0000256" key="5">
    <source>
        <dbReference type="PROSITE-ProRule" id="PRU00169"/>
    </source>
</evidence>
<dbReference type="CDD" id="cd00082">
    <property type="entry name" value="HisKA"/>
    <property type="match status" value="1"/>
</dbReference>
<organism evidence="9 10">
    <name type="scientific">Dyadobacter luteus</name>
    <dbReference type="NCBI Taxonomy" id="2259619"/>
    <lineage>
        <taxon>Bacteria</taxon>
        <taxon>Pseudomonadati</taxon>
        <taxon>Bacteroidota</taxon>
        <taxon>Cytophagia</taxon>
        <taxon>Cytophagales</taxon>
        <taxon>Spirosomataceae</taxon>
        <taxon>Dyadobacter</taxon>
    </lineage>
</organism>
<evidence type="ECO:0000256" key="1">
    <source>
        <dbReference type="ARBA" id="ARBA00000085"/>
    </source>
</evidence>
<dbReference type="Gene3D" id="3.40.50.2300">
    <property type="match status" value="1"/>
</dbReference>
<dbReference type="PROSITE" id="PS50110">
    <property type="entry name" value="RESPONSE_REGULATORY"/>
    <property type="match status" value="1"/>
</dbReference>
<gene>
    <name evidence="9" type="ORF">DSL64_14745</name>
</gene>
<dbReference type="InterPro" id="IPR011006">
    <property type="entry name" value="CheY-like_superfamily"/>
</dbReference>
<evidence type="ECO:0000313" key="9">
    <source>
        <dbReference type="EMBL" id="REA60367.1"/>
    </source>
</evidence>
<dbReference type="SUPFAM" id="SSF52172">
    <property type="entry name" value="CheY-like"/>
    <property type="match status" value="1"/>
</dbReference>
<comment type="catalytic activity">
    <reaction evidence="1">
        <text>ATP + protein L-histidine = ADP + protein N-phospho-L-histidine.</text>
        <dbReference type="EC" id="2.7.13.3"/>
    </reaction>
</comment>
<feature type="transmembrane region" description="Helical" evidence="6">
    <location>
        <begin position="132"/>
        <end position="151"/>
    </location>
</feature>
<dbReference type="PROSITE" id="PS50109">
    <property type="entry name" value="HIS_KIN"/>
    <property type="match status" value="1"/>
</dbReference>
<dbReference type="Pfam" id="PF02518">
    <property type="entry name" value="HATPase_c"/>
    <property type="match status" value="1"/>
</dbReference>
<dbReference type="InterPro" id="IPR005467">
    <property type="entry name" value="His_kinase_dom"/>
</dbReference>
<keyword evidence="6" id="KW-1133">Transmembrane helix</keyword>
<evidence type="ECO:0000259" key="8">
    <source>
        <dbReference type="PROSITE" id="PS50110"/>
    </source>
</evidence>
<dbReference type="FunFam" id="3.30.565.10:FF:000010">
    <property type="entry name" value="Sensor histidine kinase RcsC"/>
    <property type="match status" value="1"/>
</dbReference>
<dbReference type="Pfam" id="PF00512">
    <property type="entry name" value="HisKA"/>
    <property type="match status" value="1"/>
</dbReference>
<dbReference type="SUPFAM" id="SSF55874">
    <property type="entry name" value="ATPase domain of HSP90 chaperone/DNA topoisomerase II/histidine kinase"/>
    <property type="match status" value="1"/>
</dbReference>
<evidence type="ECO:0000256" key="2">
    <source>
        <dbReference type="ARBA" id="ARBA00012438"/>
    </source>
</evidence>
<dbReference type="Pfam" id="PF00072">
    <property type="entry name" value="Response_reg"/>
    <property type="match status" value="1"/>
</dbReference>
<dbReference type="InterPro" id="IPR003661">
    <property type="entry name" value="HisK_dim/P_dom"/>
</dbReference>
<sequence>MDTVVYSSHFEAVWEKEHERKSQWGHRVFSIALILGYPALSVLYYLNNHPNVIELFQLVGSASLCFSVILTWHFFYGLSSQKLAFYNYLILIVFHSAILATIPHQAYERACFNMTICLIFYCLVIRWPIRKAIQCSVLVLIFFPVALYRLSPHALALFMREGGVFFFLAQCAFPFIVWQRYSNEKRAFYYQHSLREQNDLLEKQVAIAEQATRAKTDFLSMMSHEIRTPLNGIVGVVHLMLKEKLQSDFQKELIQTLQFSSNHLMAVVNDILDFNKINSNHVKLDHKPFDPVLLLENLKKTFLPKSRDKNLDLVFEVRNKLPYRLISDEGRLHQIITNLIHNAIKFTESGVVVLSVREISRSEQIIRLQFEVTDTGIGIPFDQQSTIFDLFTQGGNQGTKKNEGTGLGLTITKELLRLFGSEIRLKSIPEKGTEFSFDIDFEFTDLVEVEAPMSLPVQPGQYADAKVLVVDDNTTNILLATTFLKKKDIVADTAANGKEAFEKFLSRPYDLILMDLRMPVMNGFEATKLIREHGSDIPVIAVTASSFEDEKERAMSNGFSDYLVKPFLPSDFYNMVFAHLDKKAKSVEI</sequence>
<dbReference type="CDD" id="cd17546">
    <property type="entry name" value="REC_hyHK_CKI1_RcsC-like"/>
    <property type="match status" value="1"/>
</dbReference>
<protein>
    <recommendedName>
        <fullName evidence="2">histidine kinase</fullName>
        <ecNumber evidence="2">2.7.13.3</ecNumber>
    </recommendedName>
</protein>